<dbReference type="InterPro" id="IPR020568">
    <property type="entry name" value="Ribosomal_Su5_D2-typ_SF"/>
</dbReference>
<dbReference type="NCBIfam" id="NF001099">
    <property type="entry name" value="PRK00132.1"/>
    <property type="match status" value="1"/>
</dbReference>
<dbReference type="GO" id="GO:0022627">
    <property type="term" value="C:cytosolic small ribosomal subunit"/>
    <property type="evidence" value="ECO:0007669"/>
    <property type="project" value="TreeGrafter"/>
</dbReference>
<dbReference type="PANTHER" id="PTHR21569:SF1">
    <property type="entry name" value="SMALL RIBOSOMAL SUBUNIT PROTEIN US9M"/>
    <property type="match status" value="1"/>
</dbReference>
<protein>
    <recommendedName>
        <fullName evidence="4 5">Small ribosomal subunit protein uS9</fullName>
    </recommendedName>
</protein>
<dbReference type="GO" id="GO:0006412">
    <property type="term" value="P:translation"/>
    <property type="evidence" value="ECO:0007669"/>
    <property type="project" value="UniProtKB-UniRule"/>
</dbReference>
<gene>
    <name evidence="5" type="primary">rpsI</name>
    <name evidence="7" type="ORF">COU17_00225</name>
</gene>
<dbReference type="InterPro" id="IPR023035">
    <property type="entry name" value="Ribosomal_uS9_bac/plastid"/>
</dbReference>
<dbReference type="Proteomes" id="UP000228809">
    <property type="component" value="Unassembled WGS sequence"/>
</dbReference>
<evidence type="ECO:0000256" key="6">
    <source>
        <dbReference type="RuleBase" id="RU003815"/>
    </source>
</evidence>
<dbReference type="FunFam" id="3.30.230.10:FF:000001">
    <property type="entry name" value="30S ribosomal protein S9"/>
    <property type="match status" value="1"/>
</dbReference>
<name>A0A2M6WF51_9BACT</name>
<sequence>MAEKYLEAVGRRKTAIARVRITPAKKSEVLINGKPLAEYLPTAELMTTVLQPFQKTDAHFSVSAKVFGGGISAQAEAIRHGIARALLKYDAELRKELKLAGYLKRDPRMKERKKFGLRKARRAPQWSKR</sequence>
<evidence type="ECO:0000256" key="2">
    <source>
        <dbReference type="ARBA" id="ARBA00022980"/>
    </source>
</evidence>
<evidence type="ECO:0000313" key="7">
    <source>
        <dbReference type="EMBL" id="PIT91403.1"/>
    </source>
</evidence>
<dbReference type="PROSITE" id="PS00360">
    <property type="entry name" value="RIBOSOMAL_S9"/>
    <property type="match status" value="1"/>
</dbReference>
<dbReference type="GO" id="GO:0003735">
    <property type="term" value="F:structural constituent of ribosome"/>
    <property type="evidence" value="ECO:0007669"/>
    <property type="project" value="InterPro"/>
</dbReference>
<reference evidence="8" key="1">
    <citation type="submission" date="2017-09" db="EMBL/GenBank/DDBJ databases">
        <title>Depth-based differentiation of microbial function through sediment-hosted aquifers and enrichment of novel symbionts in the deep terrestrial subsurface.</title>
        <authorList>
            <person name="Probst A.J."/>
            <person name="Ladd B."/>
            <person name="Jarett J.K."/>
            <person name="Geller-Mcgrath D.E."/>
            <person name="Sieber C.M.K."/>
            <person name="Emerson J.B."/>
            <person name="Anantharaman K."/>
            <person name="Thomas B.C."/>
            <person name="Malmstrom R."/>
            <person name="Stieglmeier M."/>
            <person name="Klingl A."/>
            <person name="Woyke T."/>
            <person name="Ryan C.M."/>
            <person name="Banfield J.F."/>
        </authorList>
    </citation>
    <scope>NUCLEOTIDE SEQUENCE [LARGE SCALE GENOMIC DNA]</scope>
</reference>
<proteinExistence type="inferred from homology"/>
<evidence type="ECO:0000256" key="3">
    <source>
        <dbReference type="ARBA" id="ARBA00023274"/>
    </source>
</evidence>
<accession>A0A2M6WF51</accession>
<dbReference type="InterPro" id="IPR014721">
    <property type="entry name" value="Ribsml_uS5_D2-typ_fold_subgr"/>
</dbReference>
<dbReference type="Gene3D" id="3.30.230.10">
    <property type="match status" value="1"/>
</dbReference>
<dbReference type="HAMAP" id="MF_00532_B">
    <property type="entry name" value="Ribosomal_uS9_B"/>
    <property type="match status" value="1"/>
</dbReference>
<keyword evidence="3 5" id="KW-0687">Ribonucleoprotein</keyword>
<dbReference type="PANTHER" id="PTHR21569">
    <property type="entry name" value="RIBOSOMAL PROTEIN S9"/>
    <property type="match status" value="1"/>
</dbReference>
<keyword evidence="2 5" id="KW-0689">Ribosomal protein</keyword>
<dbReference type="Pfam" id="PF00380">
    <property type="entry name" value="Ribosomal_S9"/>
    <property type="match status" value="1"/>
</dbReference>
<evidence type="ECO:0000256" key="1">
    <source>
        <dbReference type="ARBA" id="ARBA00005251"/>
    </source>
</evidence>
<dbReference type="InterPro" id="IPR020574">
    <property type="entry name" value="Ribosomal_uS9_CS"/>
</dbReference>
<evidence type="ECO:0000256" key="5">
    <source>
        <dbReference type="HAMAP-Rule" id="MF_00532"/>
    </source>
</evidence>
<dbReference type="AlphaFoldDB" id="A0A2M6WF51"/>
<comment type="caution">
    <text evidence="7">The sequence shown here is derived from an EMBL/GenBank/DDBJ whole genome shotgun (WGS) entry which is preliminary data.</text>
</comment>
<dbReference type="InterPro" id="IPR000754">
    <property type="entry name" value="Ribosomal_uS9"/>
</dbReference>
<dbReference type="GO" id="GO:0003723">
    <property type="term" value="F:RNA binding"/>
    <property type="evidence" value="ECO:0007669"/>
    <property type="project" value="TreeGrafter"/>
</dbReference>
<dbReference type="SUPFAM" id="SSF54211">
    <property type="entry name" value="Ribosomal protein S5 domain 2-like"/>
    <property type="match status" value="1"/>
</dbReference>
<organism evidence="7 8">
    <name type="scientific">Candidatus Kaiserbacteria bacterium CG10_big_fil_rev_8_21_14_0_10_49_17</name>
    <dbReference type="NCBI Taxonomy" id="1974609"/>
    <lineage>
        <taxon>Bacteria</taxon>
        <taxon>Candidatus Kaiseribacteriota</taxon>
    </lineage>
</organism>
<dbReference type="EMBL" id="PFBJ01000003">
    <property type="protein sequence ID" value="PIT91403.1"/>
    <property type="molecule type" value="Genomic_DNA"/>
</dbReference>
<comment type="similarity">
    <text evidence="1 5 6">Belongs to the universal ribosomal protein uS9 family.</text>
</comment>
<evidence type="ECO:0000256" key="4">
    <source>
        <dbReference type="ARBA" id="ARBA00035259"/>
    </source>
</evidence>
<evidence type="ECO:0000313" key="8">
    <source>
        <dbReference type="Proteomes" id="UP000228809"/>
    </source>
</evidence>